<dbReference type="Proteomes" id="UP001156881">
    <property type="component" value="Unassembled WGS sequence"/>
</dbReference>
<evidence type="ECO:0000256" key="3">
    <source>
        <dbReference type="ARBA" id="ARBA00023163"/>
    </source>
</evidence>
<evidence type="ECO:0000313" key="7">
    <source>
        <dbReference type="EMBL" id="MBB3902184.1"/>
    </source>
</evidence>
<sequence length="239" mass="25934">MSQQQQTSLRNRLLRVLGPNDFGLLAPAFEQVSLTLGHHLTEANQPLGHAYFIESGLISLLADTVRPGANRVEIGIVGFEGMVGLPIVLGTRRSPHVALVQAEGRALAIPAPVLDEALNSSRTLRGVLGRYAQSLIVQVGQTVCANADFNIEARLARWIVMTQDRLGRDDLPLTHEFLSLMLGVRRPGVTTATHMLEGAGMIRAQRGRITVLDRGKLLELAEGSYGGAEAEYERLLEEG</sequence>
<dbReference type="AlphaFoldDB" id="A0A7W6AIF8"/>
<dbReference type="InterPro" id="IPR018490">
    <property type="entry name" value="cNMP-bd_dom_sf"/>
</dbReference>
<organism evidence="7 8">
    <name type="scientific">Methylobacterium brachythecii</name>
    <dbReference type="NCBI Taxonomy" id="1176177"/>
    <lineage>
        <taxon>Bacteria</taxon>
        <taxon>Pseudomonadati</taxon>
        <taxon>Pseudomonadota</taxon>
        <taxon>Alphaproteobacteria</taxon>
        <taxon>Hyphomicrobiales</taxon>
        <taxon>Methylobacteriaceae</taxon>
        <taxon>Methylobacterium</taxon>
    </lineage>
</organism>
<dbReference type="PROSITE" id="PS50042">
    <property type="entry name" value="CNMP_BINDING_3"/>
    <property type="match status" value="1"/>
</dbReference>
<dbReference type="InterPro" id="IPR014710">
    <property type="entry name" value="RmlC-like_jellyroll"/>
</dbReference>
<comment type="caution">
    <text evidence="7">The sequence shown here is derived from an EMBL/GenBank/DDBJ whole genome shotgun (WGS) entry which is preliminary data.</text>
</comment>
<dbReference type="PROSITE" id="PS51063">
    <property type="entry name" value="HTH_CRP_2"/>
    <property type="match status" value="1"/>
</dbReference>
<feature type="domain" description="HTH crp-type" evidence="5">
    <location>
        <begin position="149"/>
        <end position="215"/>
    </location>
</feature>
<reference evidence="6" key="4">
    <citation type="submission" date="2023-01" db="EMBL/GenBank/DDBJ databases">
        <title>Draft genome sequence of Methylobacterium brachythecii strain NBRC 107710.</title>
        <authorList>
            <person name="Sun Q."/>
            <person name="Mori K."/>
        </authorList>
    </citation>
    <scope>NUCLEOTIDE SEQUENCE</scope>
    <source>
        <strain evidence="6">NBRC 107710</strain>
    </source>
</reference>
<evidence type="ECO:0000313" key="8">
    <source>
        <dbReference type="Proteomes" id="UP000517759"/>
    </source>
</evidence>
<dbReference type="SUPFAM" id="SSF51206">
    <property type="entry name" value="cAMP-binding domain-like"/>
    <property type="match status" value="1"/>
</dbReference>
<dbReference type="GO" id="GO:0006355">
    <property type="term" value="P:regulation of DNA-templated transcription"/>
    <property type="evidence" value="ECO:0007669"/>
    <property type="project" value="InterPro"/>
</dbReference>
<dbReference type="Gene3D" id="2.60.120.10">
    <property type="entry name" value="Jelly Rolls"/>
    <property type="match status" value="1"/>
</dbReference>
<dbReference type="InterPro" id="IPR000595">
    <property type="entry name" value="cNMP-bd_dom"/>
</dbReference>
<protein>
    <submittedName>
        <fullName evidence="7">CRP-like cAMP-binding protein</fullName>
    </submittedName>
    <submittedName>
        <fullName evidence="6">Cyclic nucleotide-binding protein</fullName>
    </submittedName>
</protein>
<evidence type="ECO:0000313" key="6">
    <source>
        <dbReference type="EMBL" id="GLS42029.1"/>
    </source>
</evidence>
<dbReference type="EMBL" id="BSPG01000001">
    <property type="protein sequence ID" value="GLS42029.1"/>
    <property type="molecule type" value="Genomic_DNA"/>
</dbReference>
<dbReference type="Pfam" id="PF13545">
    <property type="entry name" value="HTH_Crp_2"/>
    <property type="match status" value="1"/>
</dbReference>
<reference evidence="9" key="2">
    <citation type="journal article" date="2019" name="Int. J. Syst. Evol. Microbiol.">
        <title>The Global Catalogue of Microorganisms (GCM) 10K type strain sequencing project: providing services to taxonomists for standard genome sequencing and annotation.</title>
        <authorList>
            <consortium name="The Broad Institute Genomics Platform"/>
            <consortium name="The Broad Institute Genome Sequencing Center for Infectious Disease"/>
            <person name="Wu L."/>
            <person name="Ma J."/>
        </authorList>
    </citation>
    <scope>NUCLEOTIDE SEQUENCE [LARGE SCALE GENOMIC DNA]</scope>
    <source>
        <strain evidence="9">NBRC 107710</strain>
    </source>
</reference>
<dbReference type="Proteomes" id="UP000517759">
    <property type="component" value="Unassembled WGS sequence"/>
</dbReference>
<dbReference type="InterPro" id="IPR036388">
    <property type="entry name" value="WH-like_DNA-bd_sf"/>
</dbReference>
<name>A0A7W6AIF8_9HYPH</name>
<keyword evidence="9" id="KW-1185">Reference proteome</keyword>
<evidence type="ECO:0000256" key="1">
    <source>
        <dbReference type="ARBA" id="ARBA00023015"/>
    </source>
</evidence>
<evidence type="ECO:0000259" key="4">
    <source>
        <dbReference type="PROSITE" id="PS50042"/>
    </source>
</evidence>
<dbReference type="EMBL" id="JACIDN010000003">
    <property type="protein sequence ID" value="MBB3902184.1"/>
    <property type="molecule type" value="Genomic_DNA"/>
</dbReference>
<reference evidence="6" key="1">
    <citation type="journal article" date="2014" name="Int. J. Syst. Evol. Microbiol.">
        <title>Complete genome of a new Firmicutes species belonging to the dominant human colonic microbiota ('Ruminococcus bicirculans') reveals two chromosomes and a selective capacity to utilize plant glucans.</title>
        <authorList>
            <consortium name="NISC Comparative Sequencing Program"/>
            <person name="Wegmann U."/>
            <person name="Louis P."/>
            <person name="Goesmann A."/>
            <person name="Henrissat B."/>
            <person name="Duncan S.H."/>
            <person name="Flint H.J."/>
        </authorList>
    </citation>
    <scope>NUCLEOTIDE SEQUENCE</scope>
    <source>
        <strain evidence="6">NBRC 107710</strain>
    </source>
</reference>
<gene>
    <name evidence="6" type="ORF">GCM10007884_00140</name>
    <name evidence="7" type="ORF">GGR33_001679</name>
</gene>
<proteinExistence type="predicted"/>
<reference evidence="7 8" key="3">
    <citation type="submission" date="2020-08" db="EMBL/GenBank/DDBJ databases">
        <title>Genomic Encyclopedia of Type Strains, Phase IV (KMG-IV): sequencing the most valuable type-strain genomes for metagenomic binning, comparative biology and taxonomic classification.</title>
        <authorList>
            <person name="Goeker M."/>
        </authorList>
    </citation>
    <scope>NUCLEOTIDE SEQUENCE [LARGE SCALE GENOMIC DNA]</scope>
    <source>
        <strain evidence="7 8">DSM 24105</strain>
    </source>
</reference>
<dbReference type="InterPro" id="IPR012318">
    <property type="entry name" value="HTH_CRP"/>
</dbReference>
<keyword evidence="2" id="KW-0238">DNA-binding</keyword>
<dbReference type="SMART" id="SM00419">
    <property type="entry name" value="HTH_CRP"/>
    <property type="match status" value="1"/>
</dbReference>
<dbReference type="Gene3D" id="1.10.10.10">
    <property type="entry name" value="Winged helix-like DNA-binding domain superfamily/Winged helix DNA-binding domain"/>
    <property type="match status" value="1"/>
</dbReference>
<accession>A0A7W6AIF8</accession>
<evidence type="ECO:0000313" key="9">
    <source>
        <dbReference type="Proteomes" id="UP001156881"/>
    </source>
</evidence>
<dbReference type="SUPFAM" id="SSF46785">
    <property type="entry name" value="Winged helix' DNA-binding domain"/>
    <property type="match status" value="1"/>
</dbReference>
<keyword evidence="1" id="KW-0805">Transcription regulation</keyword>
<dbReference type="GO" id="GO:0003677">
    <property type="term" value="F:DNA binding"/>
    <property type="evidence" value="ECO:0007669"/>
    <property type="project" value="UniProtKB-KW"/>
</dbReference>
<keyword evidence="3" id="KW-0804">Transcription</keyword>
<dbReference type="InterPro" id="IPR036390">
    <property type="entry name" value="WH_DNA-bd_sf"/>
</dbReference>
<evidence type="ECO:0000259" key="5">
    <source>
        <dbReference type="PROSITE" id="PS51063"/>
    </source>
</evidence>
<dbReference type="RefSeq" id="WP_183503885.1">
    <property type="nucleotide sequence ID" value="NZ_BSPG01000001.1"/>
</dbReference>
<feature type="domain" description="Cyclic nucleotide-binding" evidence="4">
    <location>
        <begin position="13"/>
        <end position="102"/>
    </location>
</feature>
<evidence type="ECO:0000256" key="2">
    <source>
        <dbReference type="ARBA" id="ARBA00023125"/>
    </source>
</evidence>